<proteinExistence type="predicted"/>
<gene>
    <name evidence="2" type="ORF">E0H85_14850</name>
</gene>
<dbReference type="AlphaFoldDB" id="A0A4R0EG60"/>
<dbReference type="RefSeq" id="WP_131272005.1">
    <property type="nucleotide sequence ID" value="NZ_SJOA01000026.1"/>
</dbReference>
<name>A0A4R0EG60_9GAMM</name>
<sequence>MKLKTTVLALSTLLTINIVQAASIKEQVHETVKKYALTTACLTTFEESEGNNFGKPDTQKYPLSYTATDQIYSGVNSYNDHVYYVIWGGVDSCDIAATGGNYTFNLTEVEYKETAERYLVIKKNILESVEGEDFFSLGNIDSFKQIDTTTFEVYLYMYSKNDTQPNSIFLKPNSEPKYYRMILIRDDNGLFKVKEKYKIG</sequence>
<feature type="chain" id="PRO_5020265539" evidence="1">
    <location>
        <begin position="22"/>
        <end position="200"/>
    </location>
</feature>
<accession>A0A4R0EG60</accession>
<keyword evidence="1" id="KW-0732">Signal</keyword>
<dbReference type="Proteomes" id="UP000291380">
    <property type="component" value="Unassembled WGS sequence"/>
</dbReference>
<reference evidence="2 3" key="1">
    <citation type="submission" date="2019-02" db="EMBL/GenBank/DDBJ databases">
        <title>High diversity of culturable Acinetobacter species in natural soil and water ecosystems.</title>
        <authorList>
            <person name="Radolfova-Krizova L."/>
            <person name="Nemec A."/>
        </authorList>
    </citation>
    <scope>NUCLEOTIDE SEQUENCE [LARGE SCALE GENOMIC DNA]</scope>
    <source>
        <strain evidence="2 3">ANC 4281</strain>
    </source>
</reference>
<comment type="caution">
    <text evidence="2">The sequence shown here is derived from an EMBL/GenBank/DDBJ whole genome shotgun (WGS) entry which is preliminary data.</text>
</comment>
<evidence type="ECO:0000313" key="3">
    <source>
        <dbReference type="Proteomes" id="UP000291380"/>
    </source>
</evidence>
<evidence type="ECO:0000256" key="1">
    <source>
        <dbReference type="SAM" id="SignalP"/>
    </source>
</evidence>
<dbReference type="EMBL" id="SJOA01000026">
    <property type="protein sequence ID" value="TCB55560.1"/>
    <property type="molecule type" value="Genomic_DNA"/>
</dbReference>
<organism evidence="2 3">
    <name type="scientific">Acinetobacter terrae</name>
    <dbReference type="NCBI Taxonomy" id="2731247"/>
    <lineage>
        <taxon>Bacteria</taxon>
        <taxon>Pseudomonadati</taxon>
        <taxon>Pseudomonadota</taxon>
        <taxon>Gammaproteobacteria</taxon>
        <taxon>Moraxellales</taxon>
        <taxon>Moraxellaceae</taxon>
        <taxon>Acinetobacter</taxon>
        <taxon>Acinetobacter Taxon 24</taxon>
    </lineage>
</organism>
<protein>
    <submittedName>
        <fullName evidence="2">Uncharacterized protein</fullName>
    </submittedName>
</protein>
<feature type="signal peptide" evidence="1">
    <location>
        <begin position="1"/>
        <end position="21"/>
    </location>
</feature>
<evidence type="ECO:0000313" key="2">
    <source>
        <dbReference type="EMBL" id="TCB55560.1"/>
    </source>
</evidence>